<keyword evidence="6" id="KW-0472">Membrane</keyword>
<dbReference type="PROSITE" id="PS50111">
    <property type="entry name" value="CHEMOTAXIS_TRANSDUC_2"/>
    <property type="match status" value="1"/>
</dbReference>
<dbReference type="PANTHER" id="PTHR43531:SF11">
    <property type="entry name" value="METHYL-ACCEPTING CHEMOTAXIS PROTEIN 3"/>
    <property type="match status" value="1"/>
</dbReference>
<evidence type="ECO:0000256" key="4">
    <source>
        <dbReference type="SAM" id="Coils"/>
    </source>
</evidence>
<dbReference type="RefSeq" id="WP_228150783.1">
    <property type="nucleotide sequence ID" value="NZ_CP032101.1"/>
</dbReference>
<evidence type="ECO:0000256" key="3">
    <source>
        <dbReference type="PROSITE-ProRule" id="PRU00284"/>
    </source>
</evidence>
<keyword evidence="3" id="KW-0807">Transducer</keyword>
<dbReference type="GO" id="GO:0007165">
    <property type="term" value="P:signal transduction"/>
    <property type="evidence" value="ECO:0007669"/>
    <property type="project" value="UniProtKB-KW"/>
</dbReference>
<dbReference type="Gene3D" id="1.10.287.950">
    <property type="entry name" value="Methyl-accepting chemotaxis protein"/>
    <property type="match status" value="1"/>
</dbReference>
<keyword evidence="6" id="KW-0812">Transmembrane</keyword>
<evidence type="ECO:0000313" key="10">
    <source>
        <dbReference type="Proteomes" id="UP000264693"/>
    </source>
</evidence>
<dbReference type="EMBL" id="CP032101">
    <property type="protein sequence ID" value="AXX87460.1"/>
    <property type="molecule type" value="Genomic_DNA"/>
</dbReference>
<proteinExistence type="inferred from homology"/>
<evidence type="ECO:0000259" key="7">
    <source>
        <dbReference type="PROSITE" id="PS50111"/>
    </source>
</evidence>
<reference evidence="9 10" key="1">
    <citation type="submission" date="2018-08" db="EMBL/GenBank/DDBJ databases">
        <title>Complete genome of the Arcobacter marinus type strain JCM 15502.</title>
        <authorList>
            <person name="Miller W.G."/>
            <person name="Yee E."/>
            <person name="Huynh S."/>
            <person name="Parker C.T."/>
        </authorList>
    </citation>
    <scope>NUCLEOTIDE SEQUENCE [LARGE SCALE GENOMIC DNA]</scope>
    <source>
        <strain evidence="9 10">JCM 15502</strain>
    </source>
</reference>
<dbReference type="SMART" id="SM00283">
    <property type="entry name" value="MA"/>
    <property type="match status" value="1"/>
</dbReference>
<feature type="domain" description="Methyl-accepting transducer" evidence="7">
    <location>
        <begin position="512"/>
        <end position="741"/>
    </location>
</feature>
<dbReference type="InterPro" id="IPR004089">
    <property type="entry name" value="MCPsignal_dom"/>
</dbReference>
<evidence type="ECO:0000256" key="5">
    <source>
        <dbReference type="SAM" id="MobiDB-lite"/>
    </source>
</evidence>
<feature type="transmembrane region" description="Helical" evidence="6">
    <location>
        <begin position="12"/>
        <end position="32"/>
    </location>
</feature>
<evidence type="ECO:0000259" key="8">
    <source>
        <dbReference type="PROSITE" id="PS50885"/>
    </source>
</evidence>
<dbReference type="Pfam" id="PF00015">
    <property type="entry name" value="MCPsignal"/>
    <property type="match status" value="1"/>
</dbReference>
<dbReference type="GO" id="GO:0006935">
    <property type="term" value="P:chemotaxis"/>
    <property type="evidence" value="ECO:0007669"/>
    <property type="project" value="UniProtKB-KW"/>
</dbReference>
<comment type="similarity">
    <text evidence="2">Belongs to the methyl-accepting chemotaxis (MCP) protein family.</text>
</comment>
<keyword evidence="1" id="KW-0145">Chemotaxis</keyword>
<evidence type="ECO:0000256" key="2">
    <source>
        <dbReference type="ARBA" id="ARBA00029447"/>
    </source>
</evidence>
<name>A0A347TLI2_9BACT</name>
<dbReference type="KEGG" id="amar:AMRN_1730"/>
<feature type="transmembrane region" description="Helical" evidence="6">
    <location>
        <begin position="326"/>
        <end position="349"/>
    </location>
</feature>
<feature type="domain" description="HAMP" evidence="8">
    <location>
        <begin position="414"/>
        <end position="461"/>
    </location>
</feature>
<sequence>MKKDLTIKAKLIVLIMGALSALTIVLGVFAVVNVESALMEESYAKLTAAKDSKANQITNFFTERVADISVLAESEDIKEATQELLKLEQELNVNENEPYPVKNKIVKDKTAIYDQFFQNYAKEYGYYDIFIINLNGHVMYSQARESDYGANISSGSLRNSGLGEAWKKARELKRGVFIDMKPYAPSNNEPAMFLASPINIDGDLKAVLVFQISDKNINKIMQFRKGYNDSQEDYLVGPDKLMRSDSFIDPKGHSVKASFANPNTSNINTVASRNGLDKKTNTEIITDYNGNQVLSSYSYIMIGQDFHWAIISEIDEAEVLLRPNNIATLIFIMALVILSIVAISAVIIINKMVVNRLLVFQEGLMGFFNYLNRETSDIKELHTDKFDEIGLMAKVVNENIVKAKKGIEEDRQVIDDTIKVLAEFEQGDLSQRIHVNCSNKSLQELTELLNKMGDNIEKNIDGVLDILDQYSNYNYINKVNTSGIKAHLEKLANGVNSLGNATTQMLIDNKTNGVTLQESSTILLSNVDKLNKASNEAAVSLEETAAALEEITGTVNTNSEKIGSMSSLAEKVTNSASQGQELASKTTDAMDEIDKQVTAINEAISIIDQIAFQTNILSLNAAVEAATAGEAGKGFAVVAGEVRNLAARSAEAASEIKTLVENATKKANEGKTIADGMIKGYSGLNENINKTIELISDVSVASKEQQTGIVQINDAVNSLDQQTQQNAEIASQTKNIADQTSQIAQTIVQSADEKEFIGKNDIKAKKIEVINNNAIISTQKKTSNKSKMSSQSTIKQEAKSDSTNYNEWESF</sequence>
<evidence type="ECO:0000256" key="6">
    <source>
        <dbReference type="SAM" id="Phobius"/>
    </source>
</evidence>
<accession>A0A347TLI2</accession>
<dbReference type="GO" id="GO:0016020">
    <property type="term" value="C:membrane"/>
    <property type="evidence" value="ECO:0007669"/>
    <property type="project" value="InterPro"/>
</dbReference>
<dbReference type="PANTHER" id="PTHR43531">
    <property type="entry name" value="PROTEIN ICFG"/>
    <property type="match status" value="1"/>
</dbReference>
<organism evidence="9 10">
    <name type="scientific">Malaciobacter marinus</name>
    <dbReference type="NCBI Taxonomy" id="505249"/>
    <lineage>
        <taxon>Bacteria</taxon>
        <taxon>Pseudomonadati</taxon>
        <taxon>Campylobacterota</taxon>
        <taxon>Epsilonproteobacteria</taxon>
        <taxon>Campylobacterales</taxon>
        <taxon>Arcobacteraceae</taxon>
        <taxon>Malaciobacter</taxon>
    </lineage>
</organism>
<evidence type="ECO:0000313" key="9">
    <source>
        <dbReference type="EMBL" id="AXX87460.1"/>
    </source>
</evidence>
<dbReference type="SUPFAM" id="SSF58104">
    <property type="entry name" value="Methyl-accepting chemotaxis protein (MCP) signaling domain"/>
    <property type="match status" value="1"/>
</dbReference>
<keyword evidence="4" id="KW-0175">Coiled coil</keyword>
<feature type="region of interest" description="Disordered" evidence="5">
    <location>
        <begin position="778"/>
        <end position="811"/>
    </location>
</feature>
<evidence type="ECO:0000256" key="1">
    <source>
        <dbReference type="ARBA" id="ARBA00022500"/>
    </source>
</evidence>
<feature type="coiled-coil region" evidence="4">
    <location>
        <begin position="70"/>
        <end position="97"/>
    </location>
</feature>
<dbReference type="AlphaFoldDB" id="A0A347TLI2"/>
<keyword evidence="6" id="KW-1133">Transmembrane helix</keyword>
<dbReference type="InterPro" id="IPR003660">
    <property type="entry name" value="HAMP_dom"/>
</dbReference>
<dbReference type="Proteomes" id="UP000264693">
    <property type="component" value="Chromosome"/>
</dbReference>
<gene>
    <name evidence="9" type="ORF">AMRN_1730</name>
</gene>
<dbReference type="PROSITE" id="PS50885">
    <property type="entry name" value="HAMP"/>
    <property type="match status" value="1"/>
</dbReference>
<dbReference type="InterPro" id="IPR051310">
    <property type="entry name" value="MCP_chemotaxis"/>
</dbReference>
<protein>
    <submittedName>
        <fullName evidence="9">MCP-domain signal transduction protein</fullName>
    </submittedName>
</protein>